<keyword evidence="2" id="KW-1185">Reference proteome</keyword>
<gene>
    <name evidence="1" type="ORF">ACFP1Z_03705</name>
</gene>
<dbReference type="Proteomes" id="UP001596083">
    <property type="component" value="Unassembled WGS sequence"/>
</dbReference>
<accession>A0ABW0YS17</accession>
<reference evidence="2" key="1">
    <citation type="journal article" date="2019" name="Int. J. Syst. Evol. Microbiol.">
        <title>The Global Catalogue of Microorganisms (GCM) 10K type strain sequencing project: providing services to taxonomists for standard genome sequencing and annotation.</title>
        <authorList>
            <consortium name="The Broad Institute Genomics Platform"/>
            <consortium name="The Broad Institute Genome Sequencing Center for Infectious Disease"/>
            <person name="Wu L."/>
            <person name="Ma J."/>
        </authorList>
    </citation>
    <scope>NUCLEOTIDE SEQUENCE [LARGE SCALE GENOMIC DNA]</scope>
    <source>
        <strain evidence="2">CGMCC 4.7304</strain>
    </source>
</reference>
<dbReference type="RefSeq" id="WP_390314340.1">
    <property type="nucleotide sequence ID" value="NZ_JBHSPB010000002.1"/>
</dbReference>
<evidence type="ECO:0000313" key="2">
    <source>
        <dbReference type="Proteomes" id="UP001596083"/>
    </source>
</evidence>
<dbReference type="EMBL" id="JBHSPB010000002">
    <property type="protein sequence ID" value="MFC5719291.1"/>
    <property type="molecule type" value="Genomic_DNA"/>
</dbReference>
<evidence type="ECO:0000313" key="1">
    <source>
        <dbReference type="EMBL" id="MFC5719291.1"/>
    </source>
</evidence>
<organism evidence="1 2">
    <name type="scientific">Streptomyces gamaensis</name>
    <dbReference type="NCBI Taxonomy" id="1763542"/>
    <lineage>
        <taxon>Bacteria</taxon>
        <taxon>Bacillati</taxon>
        <taxon>Actinomycetota</taxon>
        <taxon>Actinomycetes</taxon>
        <taxon>Kitasatosporales</taxon>
        <taxon>Streptomycetaceae</taxon>
        <taxon>Streptomyces</taxon>
    </lineage>
</organism>
<sequence length="92" mass="9969">MSGQPVEPPAATRYPAKTLAAIREALPADQRAAFDKARDHVDLSDLAAVAAFRDKWWGRALAAMDSELAADRIAAMNGELELAEPWPLRGAR</sequence>
<comment type="caution">
    <text evidence="1">The sequence shown here is derived from an EMBL/GenBank/DDBJ whole genome shotgun (WGS) entry which is preliminary data.</text>
</comment>
<name>A0ABW0YS17_9ACTN</name>
<protein>
    <submittedName>
        <fullName evidence="1">Uncharacterized protein</fullName>
    </submittedName>
</protein>
<proteinExistence type="predicted"/>